<keyword evidence="7" id="KW-0539">Nucleus</keyword>
<gene>
    <name evidence="9" type="ORF">SI8410_18021164</name>
</gene>
<organism evidence="9 10">
    <name type="scientific">Spirodela intermedia</name>
    <name type="common">Intermediate duckweed</name>
    <dbReference type="NCBI Taxonomy" id="51605"/>
    <lineage>
        <taxon>Eukaryota</taxon>
        <taxon>Viridiplantae</taxon>
        <taxon>Streptophyta</taxon>
        <taxon>Embryophyta</taxon>
        <taxon>Tracheophyta</taxon>
        <taxon>Spermatophyta</taxon>
        <taxon>Magnoliopsida</taxon>
        <taxon>Liliopsida</taxon>
        <taxon>Araceae</taxon>
        <taxon>Lemnoideae</taxon>
        <taxon>Spirodela</taxon>
    </lineage>
</organism>
<evidence type="ECO:0000256" key="5">
    <source>
        <dbReference type="ARBA" id="ARBA00022490"/>
    </source>
</evidence>
<dbReference type="PANTHER" id="PTHR12596:SF1">
    <property type="entry name" value="EXPORTIN-4"/>
    <property type="match status" value="1"/>
</dbReference>
<dbReference type="AlphaFoldDB" id="A0A7I8LLI0"/>
<evidence type="ECO:0000313" key="9">
    <source>
        <dbReference type="EMBL" id="CAA7410486.1"/>
    </source>
</evidence>
<dbReference type="OrthoDB" id="5548448at2759"/>
<dbReference type="GO" id="GO:0005643">
    <property type="term" value="C:nuclear pore"/>
    <property type="evidence" value="ECO:0007669"/>
    <property type="project" value="TreeGrafter"/>
</dbReference>
<evidence type="ECO:0000256" key="8">
    <source>
        <dbReference type="ARBA" id="ARBA00040444"/>
    </source>
</evidence>
<keyword evidence="4" id="KW-0813">Transport</keyword>
<dbReference type="GO" id="GO:0005049">
    <property type="term" value="F:nuclear export signal receptor activity"/>
    <property type="evidence" value="ECO:0007669"/>
    <property type="project" value="InterPro"/>
</dbReference>
<evidence type="ECO:0000313" key="10">
    <source>
        <dbReference type="Proteomes" id="UP000663760"/>
    </source>
</evidence>
<comment type="similarity">
    <text evidence="3">Belongs to the exportin family.</text>
</comment>
<proteinExistence type="inferred from homology"/>
<dbReference type="GO" id="GO:0005737">
    <property type="term" value="C:cytoplasm"/>
    <property type="evidence" value="ECO:0007669"/>
    <property type="project" value="UniProtKB-SubCell"/>
</dbReference>
<dbReference type="FunFam" id="1.25.10.10:FF:000287">
    <property type="entry name" value="Exportin-4 protein"/>
    <property type="match status" value="1"/>
</dbReference>
<protein>
    <recommendedName>
        <fullName evidence="8">Exportin-4</fullName>
    </recommendedName>
</protein>
<dbReference type="InterPro" id="IPR016024">
    <property type="entry name" value="ARM-type_fold"/>
</dbReference>
<dbReference type="SUPFAM" id="SSF48371">
    <property type="entry name" value="ARM repeat"/>
    <property type="match status" value="1"/>
</dbReference>
<comment type="subcellular location">
    <subcellularLocation>
        <location evidence="2">Cytoplasm</location>
    </subcellularLocation>
    <subcellularLocation>
        <location evidence="1">Nucleus</location>
    </subcellularLocation>
</comment>
<accession>A0A7I8LLI0</accession>
<dbReference type="InterPro" id="IPR011989">
    <property type="entry name" value="ARM-like"/>
</dbReference>
<evidence type="ECO:0000256" key="7">
    <source>
        <dbReference type="ARBA" id="ARBA00023242"/>
    </source>
</evidence>
<name>A0A7I8LLI0_SPIIN</name>
<reference evidence="9" key="1">
    <citation type="submission" date="2020-02" db="EMBL/GenBank/DDBJ databases">
        <authorList>
            <person name="Scholz U."/>
            <person name="Mascher M."/>
            <person name="Fiebig A."/>
        </authorList>
    </citation>
    <scope>NUCLEOTIDE SEQUENCE</scope>
</reference>
<dbReference type="Gene3D" id="1.25.10.10">
    <property type="entry name" value="Leucine-rich Repeat Variant"/>
    <property type="match status" value="2"/>
</dbReference>
<dbReference type="Proteomes" id="UP000663760">
    <property type="component" value="Chromosome 18"/>
</dbReference>
<sequence>MEDFAAGGGPPDLAQFQATMLAIERACNENQMCMNSAAAEATIVSLHQSPNPYLCCRFILENSQLANARFQAAGAIRDAAIREWGTLSDEDKKGLIFFCICFVMKHATATDGYVQNKVSSVAAQLMKRGWLDFTKSEKESVFSEVKNAIIGMHGANAQFAGINFLESVVTEFSPSTSSAMGLPAEFHEKCGSSFEQDYLQKFYCWAQDAALGVTNRIVECRETLAEDRVCSAALCLMFQILNWDFKCAGDPLDTSNNRINHEIAMLRKFEFVLVQPGRLWHDVLISSGHITWLLGLYDTMRAKCSVDVIWFDSPLAVSARQLIVQLCSLTGAIFSSDNGQTQEKHLLQILSAVLKWMDPPAAVIAAVRSGRPDSEILDGCHAFLSMATLTSTLLFDNLLRPIRSYGTLQFLSALTCEIIQAHGVGNNEEDTWCSDALDILLETWNVLLRRTDIEKNVLSREGSEAIVILFNTIVESHLKAAVNSAFDELADSEHFHASIAVRDERLASYALIARKVASVTIPFLIRLFSERFSTLCQGKGVTDPTCILEELYWLLLISGHILTDSWEGETMMVPDELQTSFVDIDDVAQHPVVVLSWSVIKFAEQSLDPDMRTNFFSPRLMEAMVWFLSRWISTYLMPTKTSKSYSSTLIGRTVDHSKNLLLTFAGEDNEGRSLLDIFVRISLVVFTSYPGEIELLSLTCQHMLPALVRRKNVCIHLVTLDSWRSLSNAFVNERILFSLPSRLQRSLAESLVGSVSALKETEASNQYVRDLMGPIATYLVDMCTKDSVKTFAQQPDILFMVCCFLERLRGAARATESRTQKAIFDVAVSAMDPILTLLEVYKDQSAVVYIILKFIVDFVDAQVVFLTPKDMATLVNFCMKLLQIYSSHNIGKISLSMSTSLLNEAKAEKYKDLRALLQLLTHLCTKDMVDFSVASEEECVNIAEVVFLGLHIVTPLVSMDLLKYPKLCKNYFELLSHLLEVYPEKVAQLNADAFKYIVLTIDFGIHQQDSDVVDMCLRAVAALSSHHYRERSRGQEGLGAYAVSSYGPEGTLQEGFLSHFLRLLLHLILFEDFSMELAGSAADALLPLVLCEQDLYQRLVQELIERLPNPSLKPRLAFALQSLTSSNQLSASLDRVNRQRFRKNLSKLLVDVSGFLRVK</sequence>
<dbReference type="EMBL" id="LR746281">
    <property type="protein sequence ID" value="CAA7410486.1"/>
    <property type="molecule type" value="Genomic_DNA"/>
</dbReference>
<evidence type="ECO:0000256" key="4">
    <source>
        <dbReference type="ARBA" id="ARBA00022448"/>
    </source>
</evidence>
<keyword evidence="6" id="KW-0653">Protein transport</keyword>
<dbReference type="GO" id="GO:0006611">
    <property type="term" value="P:protein export from nucleus"/>
    <property type="evidence" value="ECO:0007669"/>
    <property type="project" value="TreeGrafter"/>
</dbReference>
<keyword evidence="5" id="KW-0963">Cytoplasm</keyword>
<evidence type="ECO:0000256" key="2">
    <source>
        <dbReference type="ARBA" id="ARBA00004496"/>
    </source>
</evidence>
<evidence type="ECO:0000256" key="6">
    <source>
        <dbReference type="ARBA" id="ARBA00022927"/>
    </source>
</evidence>
<evidence type="ECO:0000256" key="1">
    <source>
        <dbReference type="ARBA" id="ARBA00004123"/>
    </source>
</evidence>
<dbReference type="PANTHER" id="PTHR12596">
    <property type="entry name" value="EXPORTIN 4,7-RELATED"/>
    <property type="match status" value="1"/>
</dbReference>
<keyword evidence="10" id="KW-1185">Reference proteome</keyword>
<dbReference type="InterPro" id="IPR044189">
    <property type="entry name" value="XPO4/7-like"/>
</dbReference>
<evidence type="ECO:0000256" key="3">
    <source>
        <dbReference type="ARBA" id="ARBA00009466"/>
    </source>
</evidence>